<gene>
    <name evidence="2" type="ORF">OH76DRAFT_1551809</name>
</gene>
<organism evidence="2 3">
    <name type="scientific">Lentinus brumalis</name>
    <dbReference type="NCBI Taxonomy" id="2498619"/>
    <lineage>
        <taxon>Eukaryota</taxon>
        <taxon>Fungi</taxon>
        <taxon>Dikarya</taxon>
        <taxon>Basidiomycota</taxon>
        <taxon>Agaricomycotina</taxon>
        <taxon>Agaricomycetes</taxon>
        <taxon>Polyporales</taxon>
        <taxon>Polyporaceae</taxon>
        <taxon>Lentinus</taxon>
    </lineage>
</organism>
<dbReference type="EMBL" id="KZ857382">
    <property type="protein sequence ID" value="RDX55341.1"/>
    <property type="molecule type" value="Genomic_DNA"/>
</dbReference>
<evidence type="ECO:0000313" key="3">
    <source>
        <dbReference type="Proteomes" id="UP000256964"/>
    </source>
</evidence>
<dbReference type="AlphaFoldDB" id="A0A371DS52"/>
<feature type="region of interest" description="Disordered" evidence="1">
    <location>
        <begin position="322"/>
        <end position="382"/>
    </location>
</feature>
<evidence type="ECO:0000256" key="1">
    <source>
        <dbReference type="SAM" id="MobiDB-lite"/>
    </source>
</evidence>
<evidence type="ECO:0000313" key="2">
    <source>
        <dbReference type="EMBL" id="RDX55341.1"/>
    </source>
</evidence>
<sequence length="382" mass="42938">MGLEESWMLVNVDRKERHGSCDGLQFAFFKGYDDLLAADCLTLPAMSRKVTQWIALRQPVVQTGCLSKLSVELLDLIFEHLDASMTSLKLITMISFAITCTTVLEVGQRHLLRALRAHHAYWVQGRLICLNNDLMWGDLPTGMLTDMETHELETTLSEWGYGNQHGSLYQFARELYKDALYPDDLKADRNLASHLDWRLENAERFLDIYRAEWPTAEKDTISVLCNLSKMEYVRSDIGFGLDVALLSRICWCSKSTEFALQCEGVYRERLMRGPWAGDRFCITTLDMLSEVFKGQEGKDVSGETEALLQHLWTLKHPLAAEETVEEPVHQGSPTKSSSSEGSSDSDDSSSESDTSTDDETSSDEDSSSEHSSSDEDSPSGET</sequence>
<keyword evidence="3" id="KW-1185">Reference proteome</keyword>
<accession>A0A371DS52</accession>
<feature type="compositionally biased region" description="Acidic residues" evidence="1">
    <location>
        <begin position="343"/>
        <end position="366"/>
    </location>
</feature>
<proteinExistence type="predicted"/>
<dbReference type="OrthoDB" id="2588098at2759"/>
<reference evidence="2 3" key="1">
    <citation type="journal article" date="2018" name="Biotechnol. Biofuels">
        <title>Integrative visual omics of the white-rot fungus Polyporus brumalis exposes the biotechnological potential of its oxidative enzymes for delignifying raw plant biomass.</title>
        <authorList>
            <person name="Miyauchi S."/>
            <person name="Rancon A."/>
            <person name="Drula E."/>
            <person name="Hage H."/>
            <person name="Chaduli D."/>
            <person name="Favel A."/>
            <person name="Grisel S."/>
            <person name="Henrissat B."/>
            <person name="Herpoel-Gimbert I."/>
            <person name="Ruiz-Duenas F.J."/>
            <person name="Chevret D."/>
            <person name="Hainaut M."/>
            <person name="Lin J."/>
            <person name="Wang M."/>
            <person name="Pangilinan J."/>
            <person name="Lipzen A."/>
            <person name="Lesage-Meessen L."/>
            <person name="Navarro D."/>
            <person name="Riley R."/>
            <person name="Grigoriev I.V."/>
            <person name="Zhou S."/>
            <person name="Raouche S."/>
            <person name="Rosso M.N."/>
        </authorList>
    </citation>
    <scope>NUCLEOTIDE SEQUENCE [LARGE SCALE GENOMIC DNA]</scope>
    <source>
        <strain evidence="2 3">BRFM 1820</strain>
    </source>
</reference>
<protein>
    <submittedName>
        <fullName evidence="2">Uncharacterized protein</fullName>
    </submittedName>
</protein>
<name>A0A371DS52_9APHY</name>
<dbReference type="Proteomes" id="UP000256964">
    <property type="component" value="Unassembled WGS sequence"/>
</dbReference>